<evidence type="ECO:0000256" key="4">
    <source>
        <dbReference type="ARBA" id="ARBA00022692"/>
    </source>
</evidence>
<dbReference type="PROSITE" id="PS50928">
    <property type="entry name" value="ABC_TM1"/>
    <property type="match status" value="1"/>
</dbReference>
<evidence type="ECO:0000256" key="2">
    <source>
        <dbReference type="ARBA" id="ARBA00022448"/>
    </source>
</evidence>
<evidence type="ECO:0000256" key="5">
    <source>
        <dbReference type="ARBA" id="ARBA00022989"/>
    </source>
</evidence>
<sequence>MVTDVTTTSPDLAGPTKPVAVVGRGVRPKDGKGYTAFRVVNATLLLLMCAVVLYPFVNIVAQAFSSEGHINAGQVNLVPRGFNLTTFKVVLSDDMFWTNYKNTVVYTVVGTVIAMALTTTYAYALSKKHLKGRTFFIGIAVLTMFFNGGLIPNYVLITTLGFKDTIWAIVLPNAISVFNLLVMKSFFENFPDELEEAAAIDGMSTYGVFFRIVLPLSKAVLATMVLFYAVAFWNSWFSAYLYMTDAANYPVTVYLRNLMAGVTTGTSITGGQLDNMTQIASNVQSVTMLLTVLPIVCLYPFIQRYFVSGVMLGAVKQ</sequence>
<dbReference type="AlphaFoldDB" id="A0A510UQV5"/>
<dbReference type="PANTHER" id="PTHR43744">
    <property type="entry name" value="ABC TRANSPORTER PERMEASE PROTEIN MG189-RELATED-RELATED"/>
    <property type="match status" value="1"/>
</dbReference>
<feature type="transmembrane region" description="Helical" evidence="7">
    <location>
        <begin position="135"/>
        <end position="154"/>
    </location>
</feature>
<feature type="transmembrane region" description="Helical" evidence="7">
    <location>
        <begin position="36"/>
        <end position="57"/>
    </location>
</feature>
<feature type="transmembrane region" description="Helical" evidence="7">
    <location>
        <begin position="166"/>
        <end position="187"/>
    </location>
</feature>
<reference evidence="9 10" key="1">
    <citation type="submission" date="2019-07" db="EMBL/GenBank/DDBJ databases">
        <title>Whole genome shotgun sequence of Cellulomonas persica NBRC 101101.</title>
        <authorList>
            <person name="Hosoyama A."/>
            <person name="Uohara A."/>
            <person name="Ohji S."/>
            <person name="Ichikawa N."/>
        </authorList>
    </citation>
    <scope>NUCLEOTIDE SEQUENCE [LARGE SCALE GENOMIC DNA]</scope>
    <source>
        <strain evidence="9 10">NBRC 101101</strain>
    </source>
</reference>
<keyword evidence="2 7" id="KW-0813">Transport</keyword>
<evidence type="ECO:0000256" key="1">
    <source>
        <dbReference type="ARBA" id="ARBA00004651"/>
    </source>
</evidence>
<comment type="similarity">
    <text evidence="7">Belongs to the binding-protein-dependent transport system permease family.</text>
</comment>
<feature type="domain" description="ABC transmembrane type-1" evidence="8">
    <location>
        <begin position="100"/>
        <end position="299"/>
    </location>
</feature>
<comment type="subcellular location">
    <subcellularLocation>
        <location evidence="1 7">Cell membrane</location>
        <topology evidence="1 7">Multi-pass membrane protein</topology>
    </subcellularLocation>
</comment>
<keyword evidence="3" id="KW-1003">Cell membrane</keyword>
<dbReference type="Pfam" id="PF00528">
    <property type="entry name" value="BPD_transp_1"/>
    <property type="match status" value="1"/>
</dbReference>
<proteinExistence type="inferred from homology"/>
<feature type="transmembrane region" description="Helical" evidence="7">
    <location>
        <begin position="283"/>
        <end position="302"/>
    </location>
</feature>
<keyword evidence="5 7" id="KW-1133">Transmembrane helix</keyword>
<dbReference type="PANTHER" id="PTHR43744:SF9">
    <property type="entry name" value="POLYGALACTURONAN_RHAMNOGALACTURONAN TRANSPORT SYSTEM PERMEASE PROTEIN YTCP"/>
    <property type="match status" value="1"/>
</dbReference>
<evidence type="ECO:0000256" key="7">
    <source>
        <dbReference type="RuleBase" id="RU363032"/>
    </source>
</evidence>
<name>A0A510UQV5_9CELL</name>
<dbReference type="EMBL" id="BJUA01000003">
    <property type="protein sequence ID" value="GEK17042.1"/>
    <property type="molecule type" value="Genomic_DNA"/>
</dbReference>
<feature type="transmembrane region" description="Helical" evidence="7">
    <location>
        <begin position="104"/>
        <end position="123"/>
    </location>
</feature>
<keyword evidence="4 7" id="KW-0812">Transmembrane</keyword>
<accession>A0A510UQV5</accession>
<keyword evidence="6 7" id="KW-0472">Membrane</keyword>
<evidence type="ECO:0000256" key="3">
    <source>
        <dbReference type="ARBA" id="ARBA00022475"/>
    </source>
</evidence>
<dbReference type="GO" id="GO:0005886">
    <property type="term" value="C:plasma membrane"/>
    <property type="evidence" value="ECO:0007669"/>
    <property type="project" value="UniProtKB-SubCell"/>
</dbReference>
<dbReference type="SUPFAM" id="SSF161098">
    <property type="entry name" value="MetI-like"/>
    <property type="match status" value="1"/>
</dbReference>
<feature type="transmembrane region" description="Helical" evidence="7">
    <location>
        <begin position="208"/>
        <end position="233"/>
    </location>
</feature>
<evidence type="ECO:0000313" key="9">
    <source>
        <dbReference type="EMBL" id="GEK17042.1"/>
    </source>
</evidence>
<evidence type="ECO:0000256" key="6">
    <source>
        <dbReference type="ARBA" id="ARBA00023136"/>
    </source>
</evidence>
<dbReference type="Proteomes" id="UP000321386">
    <property type="component" value="Unassembled WGS sequence"/>
</dbReference>
<organism evidence="9 10">
    <name type="scientific">Cellulomonas persica</name>
    <dbReference type="NCBI Taxonomy" id="76861"/>
    <lineage>
        <taxon>Bacteria</taxon>
        <taxon>Bacillati</taxon>
        <taxon>Actinomycetota</taxon>
        <taxon>Actinomycetes</taxon>
        <taxon>Micrococcales</taxon>
        <taxon>Cellulomonadaceae</taxon>
        <taxon>Cellulomonas</taxon>
    </lineage>
</organism>
<dbReference type="CDD" id="cd06261">
    <property type="entry name" value="TM_PBP2"/>
    <property type="match status" value="1"/>
</dbReference>
<comment type="caution">
    <text evidence="9">The sequence shown here is derived from an EMBL/GenBank/DDBJ whole genome shotgun (WGS) entry which is preliminary data.</text>
</comment>
<evidence type="ECO:0000313" key="10">
    <source>
        <dbReference type="Proteomes" id="UP000321386"/>
    </source>
</evidence>
<dbReference type="InterPro" id="IPR035906">
    <property type="entry name" value="MetI-like_sf"/>
</dbReference>
<dbReference type="GO" id="GO:0055085">
    <property type="term" value="P:transmembrane transport"/>
    <property type="evidence" value="ECO:0007669"/>
    <property type="project" value="InterPro"/>
</dbReference>
<dbReference type="InterPro" id="IPR000515">
    <property type="entry name" value="MetI-like"/>
</dbReference>
<protein>
    <submittedName>
        <fullName evidence="9">Sugar ABC transporter permease</fullName>
    </submittedName>
</protein>
<gene>
    <name evidence="9" type="ORF">CPE01_07750</name>
</gene>
<dbReference type="Gene3D" id="1.10.3720.10">
    <property type="entry name" value="MetI-like"/>
    <property type="match status" value="1"/>
</dbReference>
<evidence type="ECO:0000259" key="8">
    <source>
        <dbReference type="PROSITE" id="PS50928"/>
    </source>
</evidence>
<keyword evidence="10" id="KW-1185">Reference proteome</keyword>